<evidence type="ECO:0000313" key="1">
    <source>
        <dbReference type="EMBL" id="OGD65081.1"/>
    </source>
</evidence>
<sequence length="264" mass="29617">MAAPCALLLSHMEFLGHRVNDVLLPVISEVMATFPKKTLRIAPYANASQELQREVDPIHSALAEPNVDAYIAIWIKPELPDEEFQAALGEELIHHLQAADGAGVVDYVQGMTGDPVSIKEFWHSLSSIVLDLEVHKKLDEFGLHAPVRPAAMARFRHAIEYAEQNPESHQRGKQKFGPLPTYLLWFWDLHILGDDETRAEFAGLQQRIWAISPDDVRELWERISQKLIGRPAEDLRMVAAELGCRIRIIPKGTMGKTLLIDGGV</sequence>
<reference evidence="1 2" key="1">
    <citation type="journal article" date="2016" name="Nat. Commun.">
        <title>Thousands of microbial genomes shed light on interconnected biogeochemical processes in an aquifer system.</title>
        <authorList>
            <person name="Anantharaman K."/>
            <person name="Brown C.T."/>
            <person name="Hug L.A."/>
            <person name="Sharon I."/>
            <person name="Castelle C.J."/>
            <person name="Probst A.J."/>
            <person name="Thomas B.C."/>
            <person name="Singh A."/>
            <person name="Wilkins M.J."/>
            <person name="Karaoz U."/>
            <person name="Brodie E.L."/>
            <person name="Williams K.H."/>
            <person name="Hubbard S.S."/>
            <person name="Banfield J.F."/>
        </authorList>
    </citation>
    <scope>NUCLEOTIDE SEQUENCE [LARGE SCALE GENOMIC DNA]</scope>
</reference>
<comment type="caution">
    <text evidence="1">The sequence shown here is derived from an EMBL/GenBank/DDBJ whole genome shotgun (WGS) entry which is preliminary data.</text>
</comment>
<name>A0A1F5ECK5_9BACT</name>
<gene>
    <name evidence="1" type="ORF">A3A71_03270</name>
</gene>
<accession>A0A1F5ECK5</accession>
<evidence type="ECO:0000313" key="2">
    <source>
        <dbReference type="Proteomes" id="UP000177481"/>
    </source>
</evidence>
<organism evidence="1 2">
    <name type="scientific">Candidatus Berkelbacteria bacterium RIFCSPLOWO2_01_FULL_50_28</name>
    <dbReference type="NCBI Taxonomy" id="1797471"/>
    <lineage>
        <taxon>Bacteria</taxon>
        <taxon>Candidatus Berkelbacteria</taxon>
    </lineage>
</organism>
<proteinExistence type="predicted"/>
<dbReference type="Proteomes" id="UP000177481">
    <property type="component" value="Unassembled WGS sequence"/>
</dbReference>
<dbReference type="EMBL" id="MEZX01000001">
    <property type="protein sequence ID" value="OGD65081.1"/>
    <property type="molecule type" value="Genomic_DNA"/>
</dbReference>
<dbReference type="AlphaFoldDB" id="A0A1F5ECK5"/>
<protein>
    <submittedName>
        <fullName evidence="1">Uncharacterized protein</fullName>
    </submittedName>
</protein>
<dbReference type="STRING" id="1797471.A3A71_03270"/>